<keyword evidence="2" id="KW-1185">Reference proteome</keyword>
<name>A0ABP0Q475_9DINO</name>
<accession>A0ABP0Q475</accession>
<organism evidence="1 2">
    <name type="scientific">Durusdinium trenchii</name>
    <dbReference type="NCBI Taxonomy" id="1381693"/>
    <lineage>
        <taxon>Eukaryota</taxon>
        <taxon>Sar</taxon>
        <taxon>Alveolata</taxon>
        <taxon>Dinophyceae</taxon>
        <taxon>Suessiales</taxon>
        <taxon>Symbiodiniaceae</taxon>
        <taxon>Durusdinium</taxon>
    </lineage>
</organism>
<proteinExistence type="predicted"/>
<reference evidence="1 2" key="1">
    <citation type="submission" date="2024-02" db="EMBL/GenBank/DDBJ databases">
        <authorList>
            <person name="Chen Y."/>
            <person name="Shah S."/>
            <person name="Dougan E. K."/>
            <person name="Thang M."/>
            <person name="Chan C."/>
        </authorList>
    </citation>
    <scope>NUCLEOTIDE SEQUENCE [LARGE SCALE GENOMIC DNA]</scope>
</reference>
<sequence length="136" mass="14976">MELGREAVGIQKALSKRKQVRAGRVAQLKAVGGLGTCGCCFDDELLPEEELRCNAAEGHGFCIPCVKRAAAEFFGQGLFTLNLSAGHLQSHLVSVRLSFAVWTLLAAKGCYLCGQELDKKRPYDHYKEFKLHLSIH</sequence>
<protein>
    <submittedName>
        <fullName evidence="1">E3 ubiquitin-protein ligase</fullName>
    </submittedName>
</protein>
<evidence type="ECO:0000313" key="1">
    <source>
        <dbReference type="EMBL" id="CAK9083050.1"/>
    </source>
</evidence>
<gene>
    <name evidence="1" type="ORF">SCF082_LOCUS39439</name>
</gene>
<dbReference type="EMBL" id="CAXAMM010039018">
    <property type="protein sequence ID" value="CAK9083050.1"/>
    <property type="molecule type" value="Genomic_DNA"/>
</dbReference>
<evidence type="ECO:0000313" key="2">
    <source>
        <dbReference type="Proteomes" id="UP001642464"/>
    </source>
</evidence>
<dbReference type="Proteomes" id="UP001642464">
    <property type="component" value="Unassembled WGS sequence"/>
</dbReference>
<comment type="caution">
    <text evidence="1">The sequence shown here is derived from an EMBL/GenBank/DDBJ whole genome shotgun (WGS) entry which is preliminary data.</text>
</comment>